<dbReference type="RefSeq" id="WP_197731451.1">
    <property type="nucleotide sequence ID" value="NZ_LR215973.1"/>
</dbReference>
<reference evidence="1 2" key="1">
    <citation type="submission" date="2019-02" db="EMBL/GenBank/DDBJ databases">
        <authorList>
            <consortium name="Pathogen Informatics"/>
        </authorList>
    </citation>
    <scope>NUCLEOTIDE SEQUENCE [LARGE SCALE GENOMIC DNA]</scope>
    <source>
        <strain evidence="1 2">3012STDY6756504</strain>
    </source>
</reference>
<protein>
    <submittedName>
        <fullName evidence="1">Uncharacterized protein</fullName>
    </submittedName>
</protein>
<proteinExistence type="predicted"/>
<accession>A0A4U8W4H4</accession>
<dbReference type="EMBL" id="LR215973">
    <property type="protein sequence ID" value="VFA96338.1"/>
    <property type="molecule type" value="Genomic_DNA"/>
</dbReference>
<gene>
    <name evidence="1" type="ORF">NCTC10797_00087</name>
</gene>
<evidence type="ECO:0000313" key="1">
    <source>
        <dbReference type="EMBL" id="VFA96338.1"/>
    </source>
</evidence>
<sequence>MLIYNRFAVRKVRHRDGRLSHWIFTPERELNQPSLAVLTRYGTSTQETYAYKRRPQLTRAVLSVRDASPTANSARAGRALEADTASWRARAHNAEPFIASLRASIRGRDARISDLTGQLHDPEGNLFIDENAKLRRLLVALNET</sequence>
<name>A0A4U8W4H4_9NOCA</name>
<dbReference type="Proteomes" id="UP000290439">
    <property type="component" value="Chromosome"/>
</dbReference>
<dbReference type="AlphaFoldDB" id="A0A4U8W4H4"/>
<evidence type="ECO:0000313" key="2">
    <source>
        <dbReference type="Proteomes" id="UP000290439"/>
    </source>
</evidence>
<organism evidence="1 2">
    <name type="scientific">Nocardia cyriacigeorgica</name>
    <dbReference type="NCBI Taxonomy" id="135487"/>
    <lineage>
        <taxon>Bacteria</taxon>
        <taxon>Bacillati</taxon>
        <taxon>Actinomycetota</taxon>
        <taxon>Actinomycetes</taxon>
        <taxon>Mycobacteriales</taxon>
        <taxon>Nocardiaceae</taxon>
        <taxon>Nocardia</taxon>
    </lineage>
</organism>